<dbReference type="Proteomes" id="UP000828390">
    <property type="component" value="Unassembled WGS sequence"/>
</dbReference>
<dbReference type="Gene3D" id="2.60.40.10">
    <property type="entry name" value="Immunoglobulins"/>
    <property type="match status" value="1"/>
</dbReference>
<dbReference type="EMBL" id="JAIWYP010000008">
    <property type="protein sequence ID" value="KAH3786626.1"/>
    <property type="molecule type" value="Genomic_DNA"/>
</dbReference>
<dbReference type="InterPro" id="IPR013783">
    <property type="entry name" value="Ig-like_fold"/>
</dbReference>
<protein>
    <recommendedName>
        <fullName evidence="3">Fibronectin type-III domain-containing protein</fullName>
    </recommendedName>
</protein>
<organism evidence="1 2">
    <name type="scientific">Dreissena polymorpha</name>
    <name type="common">Zebra mussel</name>
    <name type="synonym">Mytilus polymorpha</name>
    <dbReference type="NCBI Taxonomy" id="45954"/>
    <lineage>
        <taxon>Eukaryota</taxon>
        <taxon>Metazoa</taxon>
        <taxon>Spiralia</taxon>
        <taxon>Lophotrochozoa</taxon>
        <taxon>Mollusca</taxon>
        <taxon>Bivalvia</taxon>
        <taxon>Autobranchia</taxon>
        <taxon>Heteroconchia</taxon>
        <taxon>Euheterodonta</taxon>
        <taxon>Imparidentia</taxon>
        <taxon>Neoheterodontei</taxon>
        <taxon>Myida</taxon>
        <taxon>Dreissenoidea</taxon>
        <taxon>Dreissenidae</taxon>
        <taxon>Dreissena</taxon>
    </lineage>
</organism>
<name>A0A9D4EYC3_DREPO</name>
<comment type="caution">
    <text evidence="1">The sequence shown here is derived from an EMBL/GenBank/DDBJ whole genome shotgun (WGS) entry which is preliminary data.</text>
</comment>
<proteinExistence type="predicted"/>
<accession>A0A9D4EYC3</accession>
<dbReference type="AlphaFoldDB" id="A0A9D4EYC3"/>
<dbReference type="InterPro" id="IPR036116">
    <property type="entry name" value="FN3_sf"/>
</dbReference>
<sequence length="103" mass="11737">MHGRSMLVTETSVYLQWILSDAEALKIVQNNTCYVLYKTGTETYLDKVIIDINWTLNLTILKLDLELTHLRPDIQYEAQLIASFSSGNYSIAPTVTFKTLSCM</sequence>
<gene>
    <name evidence="1" type="ORF">DPMN_164733</name>
</gene>
<reference evidence="1" key="2">
    <citation type="submission" date="2020-11" db="EMBL/GenBank/DDBJ databases">
        <authorList>
            <person name="McCartney M.A."/>
            <person name="Auch B."/>
            <person name="Kono T."/>
            <person name="Mallez S."/>
            <person name="Becker A."/>
            <person name="Gohl D.M."/>
            <person name="Silverstein K.A.T."/>
            <person name="Koren S."/>
            <person name="Bechman K.B."/>
            <person name="Herman A."/>
            <person name="Abrahante J.E."/>
            <person name="Garbe J."/>
        </authorList>
    </citation>
    <scope>NUCLEOTIDE SEQUENCE</scope>
    <source>
        <strain evidence="1">Duluth1</strain>
        <tissue evidence="1">Whole animal</tissue>
    </source>
</reference>
<reference evidence="1" key="1">
    <citation type="journal article" date="2019" name="bioRxiv">
        <title>The Genome of the Zebra Mussel, Dreissena polymorpha: A Resource for Invasive Species Research.</title>
        <authorList>
            <person name="McCartney M.A."/>
            <person name="Auch B."/>
            <person name="Kono T."/>
            <person name="Mallez S."/>
            <person name="Zhang Y."/>
            <person name="Obille A."/>
            <person name="Becker A."/>
            <person name="Abrahante J.E."/>
            <person name="Garbe J."/>
            <person name="Badalamenti J.P."/>
            <person name="Herman A."/>
            <person name="Mangelson H."/>
            <person name="Liachko I."/>
            <person name="Sullivan S."/>
            <person name="Sone E.D."/>
            <person name="Koren S."/>
            <person name="Silverstein K.A.T."/>
            <person name="Beckman K.B."/>
            <person name="Gohl D.M."/>
        </authorList>
    </citation>
    <scope>NUCLEOTIDE SEQUENCE</scope>
    <source>
        <strain evidence="1">Duluth1</strain>
        <tissue evidence="1">Whole animal</tissue>
    </source>
</reference>
<evidence type="ECO:0000313" key="1">
    <source>
        <dbReference type="EMBL" id="KAH3786626.1"/>
    </source>
</evidence>
<dbReference type="SUPFAM" id="SSF49265">
    <property type="entry name" value="Fibronectin type III"/>
    <property type="match status" value="1"/>
</dbReference>
<evidence type="ECO:0008006" key="3">
    <source>
        <dbReference type="Google" id="ProtNLM"/>
    </source>
</evidence>
<evidence type="ECO:0000313" key="2">
    <source>
        <dbReference type="Proteomes" id="UP000828390"/>
    </source>
</evidence>
<keyword evidence="2" id="KW-1185">Reference proteome</keyword>